<gene>
    <name evidence="1" type="ORF">MHBO_000301</name>
</gene>
<organism evidence="1 2">
    <name type="scientific">Bonamia ostreae</name>
    <dbReference type="NCBI Taxonomy" id="126728"/>
    <lineage>
        <taxon>Eukaryota</taxon>
        <taxon>Sar</taxon>
        <taxon>Rhizaria</taxon>
        <taxon>Endomyxa</taxon>
        <taxon>Ascetosporea</taxon>
        <taxon>Haplosporida</taxon>
        <taxon>Bonamia</taxon>
    </lineage>
</organism>
<sequence>MLFLQLCFNCFLKSRHFSVSLIKEALSKTEFDDFRMQLDRAFLEMGYNGPRVFQLYDFRFYKDDSQDLELLKKLPLLIMRYKFIKKDQTNLNVMLFLSDLAKSMLNHSEDQIIESINNSDNNKETMPFLWRCFSPSSWDVLLQLEQLSCGGVTPLDGFQLKISLLTKDGTEIPCCASVRYKMNKDKIFESVEYYMVPIISQENLFNILNEKTPIGDSCDNALSILESDSNNDFDKFLNFQ</sequence>
<keyword evidence="2" id="KW-1185">Reference proteome</keyword>
<dbReference type="EMBL" id="JBDODL010000041">
    <property type="protein sequence ID" value="MES1918318.1"/>
    <property type="molecule type" value="Genomic_DNA"/>
</dbReference>
<evidence type="ECO:0000313" key="1">
    <source>
        <dbReference type="EMBL" id="MES1918318.1"/>
    </source>
</evidence>
<proteinExistence type="predicted"/>
<reference evidence="1 2" key="1">
    <citation type="journal article" date="2024" name="BMC Biol.">
        <title>Comparative genomics of Ascetosporea gives new insight into the evolutionary basis for animal parasitism in Rhizaria.</title>
        <authorList>
            <person name="Hiltunen Thoren M."/>
            <person name="Onut-Brannstrom I."/>
            <person name="Alfjorden A."/>
            <person name="Peckova H."/>
            <person name="Swords F."/>
            <person name="Hooper C."/>
            <person name="Holzer A.S."/>
            <person name="Bass D."/>
            <person name="Burki F."/>
        </authorList>
    </citation>
    <scope>NUCLEOTIDE SEQUENCE [LARGE SCALE GENOMIC DNA]</scope>
    <source>
        <strain evidence="1">20-A016</strain>
    </source>
</reference>
<name>A0ABV2AF56_9EUKA</name>
<accession>A0ABV2AF56</accession>
<comment type="caution">
    <text evidence="1">The sequence shown here is derived from an EMBL/GenBank/DDBJ whole genome shotgun (WGS) entry which is preliminary data.</text>
</comment>
<dbReference type="Proteomes" id="UP001439008">
    <property type="component" value="Unassembled WGS sequence"/>
</dbReference>
<evidence type="ECO:0000313" key="2">
    <source>
        <dbReference type="Proteomes" id="UP001439008"/>
    </source>
</evidence>
<protein>
    <submittedName>
        <fullName evidence="1">Uncharacterized protein</fullName>
    </submittedName>
</protein>